<dbReference type="EMBL" id="JRLX01000006">
    <property type="protein sequence ID" value="KGO87110.1"/>
    <property type="molecule type" value="Genomic_DNA"/>
</dbReference>
<sequence length="1390" mass="148452">MKNAVLLLLLLPFFGFSQTTIVRWRGFQSSANATIYNTDATSAAFTTAGINVNNDGWNGIQTSNWSTGASLDENKYIQFTVAPVSGKQITLGSLNFQYQADGQGAQKITIKYSLSSDFSNPVTILNNETPVFNNYTDKSVSFSNAVVPNGKTVYVRLYGYQHSNAGYMSAPYRFASVNGNGGYNQGYGEGIAITGTIANAAAAVMTANNDSYTVNLNTATPLTVLSNDDSIADVTSLTTTNPAHGTLIVNPNRTITYTPAANYAGTDSFTYTITNGTNPNSTATVSLTVRAVAPTGMLNGTYLVGTNGHFTTLTSAVTYLNTNGISGPVNFLLTNASYSTNESFPLTINTIASASATNTVTFKPYTGVSPVITATNVNNYTGIPAIFYINGADYVTFDGSNTANGATKNLTLDNQDYIDYIQRSVFWVASNGTNGATHITVKNCNIKQNAKNQGGKFSVGVYSGNNGTGENNTMVIAAATANNSDLTVTNNDFMKVKQGVYVNGGSVLTTGVTVNKNDLGSDTVTEAETIIAPATFINVNGFEYSDNFVNNLYRNTNDGDLVSAGIYVTGASKNGTIVRNILKDITKTTTNSQIFGGIVLASTDFNANILVANNFILNVSADGNGGGYLNGYGIVVDNGGKYKIYNNTVSLNTNQAHGGFSAAFYVNTPARNLDVRNNIFANNQTSTATRRSAIVVNNTVGNINAVFTNLDNNDYYSKDRLGYITNVNSAGQIDWAGNGVPGAYEDNADYTYTLQQWQGVTLRDAHSVNVNPVFVSSSDLHINTNAANAGIADGGVALTEVTRDIDNQLRNATPDMGADEFGPSTAMPTAGDATGIYCDSATTWNGTAWSNGNPDATKDVIFNADFTQNGGNFYACSIYVLAGKNVNFTNNSNTIVTHTVNVATTGSLTFESSSNLLQLTDDANTGTVTVKRNGSNLKKLDYTMWSAPVLDKRATGYQTLQSFSPETVATRFYEYSTSTSYYMTLPAETTKFTLGKGILIRMPNTDPTPGYNEGTARLTFKGAFTGTPNNGTLSVPVDNSGRGFNAVGNPYPSPISVKAFINENLNVIDGTIWIWRKTNDQTVSSYSTVNLTGYCANVARGGNSTDGNNLIEDPYAIDPNGSLNTAQGFIVKAKSNGSITYKNSMRLQTHSNAFFRTAATQATTDRLWINVSNNAGEFSQSLIGYNEDTTLGYDNGYDGKALINGNLNLYTVVETANDTLNLTIQARGAFANTDRVKLGYTAEVAGSFTLSLDHADGRFSEGQEIYIIDNVTGITHNITDAAFTFTSEIGTFNDRFTVAYAPDGALGTETPVLQTKEVIVYKSGKQVKIEAPADINTVTVYDMLGKTLFQKSNIDGISFATTDINATEQVVIVQITLDNQQVISKKIIMN</sequence>
<accession>A0A0A2MFP6</accession>
<dbReference type="Gene3D" id="2.60.40.3440">
    <property type="match status" value="1"/>
</dbReference>
<dbReference type="STRING" id="1121895.GCA_000378485_01891"/>
<gene>
    <name evidence="1" type="ORF">Q765_07865</name>
</gene>
<proteinExistence type="predicted"/>
<keyword evidence="2" id="KW-1185">Reference proteome</keyword>
<dbReference type="eggNOG" id="COG2304">
    <property type="taxonomic scope" value="Bacteria"/>
</dbReference>
<dbReference type="OrthoDB" id="1652165at2"/>
<dbReference type="InterPro" id="IPR012334">
    <property type="entry name" value="Pectin_lyas_fold"/>
</dbReference>
<dbReference type="Pfam" id="PF17963">
    <property type="entry name" value="Big_9"/>
    <property type="match status" value="1"/>
</dbReference>
<dbReference type="eggNOG" id="COG3291">
    <property type="taxonomic scope" value="Bacteria"/>
</dbReference>
<dbReference type="Gene3D" id="2.160.20.10">
    <property type="entry name" value="Single-stranded right-handed beta-helix, Pectin lyase-like"/>
    <property type="match status" value="1"/>
</dbReference>
<evidence type="ECO:0000313" key="1">
    <source>
        <dbReference type="EMBL" id="KGO87110.1"/>
    </source>
</evidence>
<organism evidence="1 2">
    <name type="scientific">Flavobacterium rivuli WB 3.3-2 = DSM 21788</name>
    <dbReference type="NCBI Taxonomy" id="1121895"/>
    <lineage>
        <taxon>Bacteria</taxon>
        <taxon>Pseudomonadati</taxon>
        <taxon>Bacteroidota</taxon>
        <taxon>Flavobacteriia</taxon>
        <taxon>Flavobacteriales</taxon>
        <taxon>Flavobacteriaceae</taxon>
        <taxon>Flavobacterium</taxon>
    </lineage>
</organism>
<dbReference type="NCBIfam" id="NF033708">
    <property type="entry name" value="T9SS_Cterm_ChiA"/>
    <property type="match status" value="1"/>
</dbReference>
<dbReference type="Proteomes" id="UP000030152">
    <property type="component" value="Unassembled WGS sequence"/>
</dbReference>
<evidence type="ECO:0008006" key="3">
    <source>
        <dbReference type="Google" id="ProtNLM"/>
    </source>
</evidence>
<dbReference type="SMART" id="SM00710">
    <property type="entry name" value="PbH1"/>
    <property type="match status" value="8"/>
</dbReference>
<protein>
    <recommendedName>
        <fullName evidence="3">Secretion system C-terminal sorting domain-containing protein</fullName>
    </recommendedName>
</protein>
<name>A0A0A2MFP6_9FLAO</name>
<reference evidence="1 2" key="1">
    <citation type="submission" date="2013-09" db="EMBL/GenBank/DDBJ databases">
        <authorList>
            <person name="Zeng Z."/>
            <person name="Chen C."/>
        </authorList>
    </citation>
    <scope>NUCLEOTIDE SEQUENCE [LARGE SCALE GENOMIC DNA]</scope>
    <source>
        <strain evidence="1 2">WB 3.3-2</strain>
    </source>
</reference>
<evidence type="ECO:0000313" key="2">
    <source>
        <dbReference type="Proteomes" id="UP000030152"/>
    </source>
</evidence>
<comment type="caution">
    <text evidence="1">The sequence shown here is derived from an EMBL/GenBank/DDBJ whole genome shotgun (WGS) entry which is preliminary data.</text>
</comment>
<dbReference type="InterPro" id="IPR006626">
    <property type="entry name" value="PbH1"/>
</dbReference>
<dbReference type="eggNOG" id="COG1345">
    <property type="taxonomic scope" value="Bacteria"/>
</dbReference>
<dbReference type="RefSeq" id="WP_020213050.1">
    <property type="nucleotide sequence ID" value="NZ_JRLX01000006.1"/>
</dbReference>